<gene>
    <name evidence="2" type="ORF">IQ782_02770</name>
</gene>
<keyword evidence="3" id="KW-1185">Reference proteome</keyword>
<reference evidence="2 3" key="1">
    <citation type="journal article" date="2021" name="Int. J. Syst. Evol. Microbiol.">
        <title>Salipiger mangrovisoli sp. nov., isolated from mangrove soil and the proposal for the reclassification of Paraphaeobacter pallidus as Salipiger pallidus comb. nov.</title>
        <authorList>
            <person name="Du J."/>
            <person name="Liu Y."/>
            <person name="Pei T."/>
            <person name="Deng M.R."/>
            <person name="Zhu H."/>
        </authorList>
    </citation>
    <scope>NUCLEOTIDE SEQUENCE [LARGE SCALE GENOMIC DNA]</scope>
    <source>
        <strain evidence="2 3">6D45A</strain>
    </source>
</reference>
<accession>A0ABR9WWZ7</accession>
<sequence length="67" mass="7234">MTYQHIETSQPINIDIDEIERAAVDAGERLLSVACWLMITAGGIGLLFVTDKAVRSVMHTLQGCGAC</sequence>
<comment type="caution">
    <text evidence="2">The sequence shown here is derived from an EMBL/GenBank/DDBJ whole genome shotgun (WGS) entry which is preliminary data.</text>
</comment>
<keyword evidence="1" id="KW-0472">Membrane</keyword>
<dbReference type="Proteomes" id="UP000607796">
    <property type="component" value="Unassembled WGS sequence"/>
</dbReference>
<dbReference type="RefSeq" id="WP_194133061.1">
    <property type="nucleotide sequence ID" value="NZ_JADFFK010000001.1"/>
</dbReference>
<name>A0ABR9WWZ7_9RHOB</name>
<dbReference type="EMBL" id="JADFFK010000001">
    <property type="protein sequence ID" value="MBE9635756.1"/>
    <property type="molecule type" value="Genomic_DNA"/>
</dbReference>
<feature type="transmembrane region" description="Helical" evidence="1">
    <location>
        <begin position="30"/>
        <end position="49"/>
    </location>
</feature>
<keyword evidence="1" id="KW-1133">Transmembrane helix</keyword>
<proteinExistence type="predicted"/>
<organism evidence="2 3">
    <name type="scientific">Salipiger mangrovisoli</name>
    <dbReference type="NCBI Taxonomy" id="2865933"/>
    <lineage>
        <taxon>Bacteria</taxon>
        <taxon>Pseudomonadati</taxon>
        <taxon>Pseudomonadota</taxon>
        <taxon>Alphaproteobacteria</taxon>
        <taxon>Rhodobacterales</taxon>
        <taxon>Roseobacteraceae</taxon>
        <taxon>Salipiger</taxon>
    </lineage>
</organism>
<evidence type="ECO:0000256" key="1">
    <source>
        <dbReference type="SAM" id="Phobius"/>
    </source>
</evidence>
<protein>
    <submittedName>
        <fullName evidence="2">Uncharacterized protein</fullName>
    </submittedName>
</protein>
<evidence type="ECO:0000313" key="3">
    <source>
        <dbReference type="Proteomes" id="UP000607796"/>
    </source>
</evidence>
<evidence type="ECO:0000313" key="2">
    <source>
        <dbReference type="EMBL" id="MBE9635756.1"/>
    </source>
</evidence>
<keyword evidence="1" id="KW-0812">Transmembrane</keyword>